<evidence type="ECO:0000313" key="1">
    <source>
        <dbReference type="EMBL" id="CTQ64763.1"/>
    </source>
</evidence>
<organism evidence="1 2">
    <name type="scientific">Roseibium alexandrii</name>
    <dbReference type="NCBI Taxonomy" id="388408"/>
    <lineage>
        <taxon>Bacteria</taxon>
        <taxon>Pseudomonadati</taxon>
        <taxon>Pseudomonadota</taxon>
        <taxon>Alphaproteobacteria</taxon>
        <taxon>Hyphomicrobiales</taxon>
        <taxon>Stappiaceae</taxon>
        <taxon>Roseibium</taxon>
    </lineage>
</organism>
<accession>A0A0M6ZTK8</accession>
<gene>
    <name evidence="1" type="ORF">LAX5112_00393</name>
</gene>
<dbReference type="EMBL" id="CXWD01000002">
    <property type="protein sequence ID" value="CTQ64763.1"/>
    <property type="molecule type" value="Genomic_DNA"/>
</dbReference>
<evidence type="ECO:0000313" key="2">
    <source>
        <dbReference type="Proteomes" id="UP000053235"/>
    </source>
</evidence>
<keyword evidence="2" id="KW-1185">Reference proteome</keyword>
<dbReference type="OrthoDB" id="5738806at2"/>
<dbReference type="AlphaFoldDB" id="A0A0M6ZTK8"/>
<proteinExistence type="predicted"/>
<dbReference type="Pfam" id="PF11011">
    <property type="entry name" value="DUF2849"/>
    <property type="match status" value="1"/>
</dbReference>
<protein>
    <recommendedName>
        <fullName evidence="3">DUF2849 domain-containing protein</fullName>
    </recommendedName>
</protein>
<dbReference type="InterPro" id="IPR021270">
    <property type="entry name" value="DUF2849"/>
</dbReference>
<dbReference type="Proteomes" id="UP000053235">
    <property type="component" value="Unassembled WGS sequence"/>
</dbReference>
<reference evidence="2" key="1">
    <citation type="submission" date="2015-07" db="EMBL/GenBank/DDBJ databases">
        <authorList>
            <person name="Rodrigo-Torres Lidia"/>
            <person name="Arahal R.David."/>
        </authorList>
    </citation>
    <scope>NUCLEOTIDE SEQUENCE [LARGE SCALE GENOMIC DNA]</scope>
    <source>
        <strain evidence="2">CECT 5112</strain>
    </source>
</reference>
<evidence type="ECO:0008006" key="3">
    <source>
        <dbReference type="Google" id="ProtNLM"/>
    </source>
</evidence>
<sequence>MKVITANRLLDGDVVWLGENDVWVERVTLARTFDGKDDVAEGLSIGAAAEKDQKVVGVYEMDVTIEDGIIVPVRLRERIRAKGPTTHPQFGKQAQAVSA</sequence>
<dbReference type="STRING" id="388408.LAX5112_00393"/>
<dbReference type="RefSeq" id="WP_055670369.1">
    <property type="nucleotide sequence ID" value="NZ_CXWD01000002.1"/>
</dbReference>
<name>A0A0M6ZTK8_9HYPH</name>